<dbReference type="GO" id="GO:0046921">
    <property type="term" value="F:alpha-(1-&gt;6)-fucosyltransferase activity"/>
    <property type="evidence" value="ECO:0007669"/>
    <property type="project" value="TreeGrafter"/>
</dbReference>
<evidence type="ECO:0000256" key="3">
    <source>
        <dbReference type="PROSITE-ProRule" id="PRU00992"/>
    </source>
</evidence>
<dbReference type="PANTHER" id="PTHR13132">
    <property type="entry name" value="ALPHA- 1,6 -FUCOSYLTRANSFERASE"/>
    <property type="match status" value="1"/>
</dbReference>
<dbReference type="AlphaFoldDB" id="A0A2T7NP65"/>
<evidence type="ECO:0000259" key="5">
    <source>
        <dbReference type="PROSITE" id="PS51659"/>
    </source>
</evidence>
<dbReference type="GO" id="GO:0006487">
    <property type="term" value="P:protein N-linked glycosylation"/>
    <property type="evidence" value="ECO:0007669"/>
    <property type="project" value="TreeGrafter"/>
</dbReference>
<keyword evidence="2 3" id="KW-0808">Transferase</keyword>
<organism evidence="6 7">
    <name type="scientific">Pomacea canaliculata</name>
    <name type="common">Golden apple snail</name>
    <dbReference type="NCBI Taxonomy" id="400727"/>
    <lineage>
        <taxon>Eukaryota</taxon>
        <taxon>Metazoa</taxon>
        <taxon>Spiralia</taxon>
        <taxon>Lophotrochozoa</taxon>
        <taxon>Mollusca</taxon>
        <taxon>Gastropoda</taxon>
        <taxon>Caenogastropoda</taxon>
        <taxon>Architaenioglossa</taxon>
        <taxon>Ampullarioidea</taxon>
        <taxon>Ampullariidae</taxon>
        <taxon>Pomacea</taxon>
    </lineage>
</organism>
<dbReference type="Gene3D" id="2.30.30.40">
    <property type="entry name" value="SH3 Domains"/>
    <property type="match status" value="1"/>
</dbReference>
<dbReference type="InterPro" id="IPR027350">
    <property type="entry name" value="GT23_dom"/>
</dbReference>
<gene>
    <name evidence="6" type="ORF">C0Q70_16206</name>
</gene>
<comment type="caution">
    <text evidence="6">The sequence shown here is derived from an EMBL/GenBank/DDBJ whole genome shotgun (WGS) entry which is preliminary data.</text>
</comment>
<dbReference type="SUPFAM" id="SSF50044">
    <property type="entry name" value="SH3-domain"/>
    <property type="match status" value="1"/>
</dbReference>
<dbReference type="InterPro" id="IPR045573">
    <property type="entry name" value="Fut8_N_cat"/>
</dbReference>
<keyword evidence="4" id="KW-1133">Transmembrane helix</keyword>
<dbReference type="Gene3D" id="3.40.50.11350">
    <property type="match status" value="1"/>
</dbReference>
<protein>
    <recommendedName>
        <fullName evidence="5">GT23 domain-containing protein</fullName>
    </recommendedName>
</protein>
<feature type="domain" description="GT23" evidence="5">
    <location>
        <begin position="286"/>
        <end position="476"/>
    </location>
</feature>
<evidence type="ECO:0000313" key="7">
    <source>
        <dbReference type="Proteomes" id="UP000245119"/>
    </source>
</evidence>
<dbReference type="InterPro" id="IPR036028">
    <property type="entry name" value="SH3-like_dom_sf"/>
</dbReference>
<feature type="region of interest" description="Important for donor substrate binding" evidence="3">
    <location>
        <begin position="348"/>
        <end position="349"/>
    </location>
</feature>
<dbReference type="Proteomes" id="UP000245119">
    <property type="component" value="Linkage Group LG10"/>
</dbReference>
<dbReference type="PROSITE" id="PS51659">
    <property type="entry name" value="GT23"/>
    <property type="match status" value="1"/>
</dbReference>
<proteinExistence type="inferred from homology"/>
<dbReference type="Pfam" id="PF19745">
    <property type="entry name" value="FUT8_N_cat"/>
    <property type="match status" value="3"/>
</dbReference>
<keyword evidence="1 3" id="KW-0328">Glycosyltransferase</keyword>
<evidence type="ECO:0000256" key="4">
    <source>
        <dbReference type="SAM" id="Phobius"/>
    </source>
</evidence>
<dbReference type="PANTHER" id="PTHR13132:SF29">
    <property type="entry name" value="ALPHA-(1,6)-FUCOSYLTRANSFERASE"/>
    <property type="match status" value="1"/>
</dbReference>
<sequence length="672" mass="76705">MIKKRSFFIAVSTIGIVILVITINYNWTLDRRRTWVLWTRNEPQLTNTETSIFELMDSCLQHKESLSTEELLKARQCLKRATTEITLMKVKQSETDEDFNQTKALYPLSTERETARRRVESTRERALLNDLHLLRHVDEDEEWRVTMSRQLGQLVQRRLYDLQNPHNCTTAKLSSATWTEKMASEHVARGDEVSVAGYAHTELVLTTNAGDSPEHLGPFMMPLSTCTANDTTDKFRAVHINRCGQVKVRWIHSHGTALDPKNQTVSSRVVQLKTLVGDWNNSPAKFRPRAIPADLAKNLRTFHGDPPTWWVGQLVSYLLRPQPHLQQTINAQVDRIGLQRPIVGIQVRRTDKVNKEAVLNSLEEYMKHVEEYYDLRQQHEDIKERRLFLATDEPSLFAELQKKYPHYNISRVEGSADTSSVKSRFTRGGLSAILVDLHLLSMCDFVVCTYSSNVRKPRVCVCDISEHSLHFTFHSHCHANVAFNPDFVSGMLSTSQVCRAVYELMQTRHGDASHKVYSLDSSVYYVTYYDIYYQRAVISHEARSAAEVSFQVGDLLHIHSYLYHLKERAVAGNLRNGSTFGMNSRTGKLGLFPSYKAVDEIMSLHEFPKSPGLVVSPFLVFVHVTQPVKAKLTDRVVSRSAQQAQYSGTAGADPCKCFSIQWFPSLRSTRLA</sequence>
<keyword evidence="4" id="KW-0472">Membrane</keyword>
<evidence type="ECO:0000256" key="1">
    <source>
        <dbReference type="ARBA" id="ARBA00022676"/>
    </source>
</evidence>
<name>A0A2T7NP65_POMCA</name>
<dbReference type="OrthoDB" id="6435034at2759"/>
<accession>A0A2T7NP65</accession>
<keyword evidence="4" id="KW-0812">Transmembrane</keyword>
<dbReference type="EMBL" id="PZQS01000010">
    <property type="protein sequence ID" value="PVD22946.1"/>
    <property type="molecule type" value="Genomic_DNA"/>
</dbReference>
<comment type="similarity">
    <text evidence="3">Belongs to the glycosyltransferase 23 family.</text>
</comment>
<evidence type="ECO:0000256" key="2">
    <source>
        <dbReference type="ARBA" id="ARBA00022679"/>
    </source>
</evidence>
<feature type="transmembrane region" description="Helical" evidence="4">
    <location>
        <begin position="7"/>
        <end position="27"/>
    </location>
</feature>
<evidence type="ECO:0000313" key="6">
    <source>
        <dbReference type="EMBL" id="PVD22946.1"/>
    </source>
</evidence>
<reference evidence="6 7" key="1">
    <citation type="submission" date="2018-04" db="EMBL/GenBank/DDBJ databases">
        <title>The genome of golden apple snail Pomacea canaliculata provides insight into stress tolerance and invasive adaptation.</title>
        <authorList>
            <person name="Liu C."/>
            <person name="Liu B."/>
            <person name="Ren Y."/>
            <person name="Zhang Y."/>
            <person name="Wang H."/>
            <person name="Li S."/>
            <person name="Jiang F."/>
            <person name="Yin L."/>
            <person name="Zhang G."/>
            <person name="Qian W."/>
            <person name="Fan W."/>
        </authorList>
    </citation>
    <scope>NUCLEOTIDE SEQUENCE [LARGE SCALE GENOMIC DNA]</scope>
    <source>
        <strain evidence="6">SZHN2017</strain>
        <tissue evidence="6">Muscle</tissue>
    </source>
</reference>
<keyword evidence="7" id="KW-1185">Reference proteome</keyword>